<dbReference type="Proteomes" id="UP000326396">
    <property type="component" value="Linkage Group LG18"/>
</dbReference>
<proteinExistence type="predicted"/>
<keyword evidence="3" id="KW-1185">Reference proteome</keyword>
<dbReference type="OrthoDB" id="1705253at2759"/>
<feature type="compositionally biased region" description="Basic and acidic residues" evidence="1">
    <location>
        <begin position="187"/>
        <end position="204"/>
    </location>
</feature>
<feature type="region of interest" description="Disordered" evidence="1">
    <location>
        <begin position="184"/>
        <end position="210"/>
    </location>
</feature>
<evidence type="ECO:0000256" key="1">
    <source>
        <dbReference type="SAM" id="MobiDB-lite"/>
    </source>
</evidence>
<feature type="compositionally biased region" description="Polar residues" evidence="1">
    <location>
        <begin position="35"/>
        <end position="45"/>
    </location>
</feature>
<feature type="region of interest" description="Disordered" evidence="1">
    <location>
        <begin position="1"/>
        <end position="45"/>
    </location>
</feature>
<organism evidence="2 3">
    <name type="scientific">Mikania micrantha</name>
    <name type="common">bitter vine</name>
    <dbReference type="NCBI Taxonomy" id="192012"/>
    <lineage>
        <taxon>Eukaryota</taxon>
        <taxon>Viridiplantae</taxon>
        <taxon>Streptophyta</taxon>
        <taxon>Embryophyta</taxon>
        <taxon>Tracheophyta</taxon>
        <taxon>Spermatophyta</taxon>
        <taxon>Magnoliopsida</taxon>
        <taxon>eudicotyledons</taxon>
        <taxon>Gunneridae</taxon>
        <taxon>Pentapetalae</taxon>
        <taxon>asterids</taxon>
        <taxon>campanulids</taxon>
        <taxon>Asterales</taxon>
        <taxon>Asteraceae</taxon>
        <taxon>Asteroideae</taxon>
        <taxon>Heliantheae alliance</taxon>
        <taxon>Eupatorieae</taxon>
        <taxon>Mikania</taxon>
    </lineage>
</organism>
<dbReference type="EMBL" id="SZYD01000010">
    <property type="protein sequence ID" value="KAD4981915.1"/>
    <property type="molecule type" value="Genomic_DNA"/>
</dbReference>
<accession>A0A5N6NMJ0</accession>
<gene>
    <name evidence="2" type="ORF">E3N88_18586</name>
</gene>
<sequence>MFGPSPLSPSSETANDGNPIDKEEDSRSGPGFESNRPSLSSQGEARNSRKCSFFNLSAAQEVGLAAPPTRSGFYCKTEEEGERGTAPPAAHVSDPKGIANERRICVHYPWSGVTILNLLFSISPFLPSAITGPTLDLFENNTTKVGQPTESGWASMSQNLSLAKNPIIDRIEADPIHWQMKNLPFSHSEKPRKEEESLRQELGKQARRRG</sequence>
<evidence type="ECO:0000313" key="3">
    <source>
        <dbReference type="Proteomes" id="UP000326396"/>
    </source>
</evidence>
<protein>
    <submittedName>
        <fullName evidence="2">Uncharacterized protein</fullName>
    </submittedName>
</protein>
<comment type="caution">
    <text evidence="2">The sequence shown here is derived from an EMBL/GenBank/DDBJ whole genome shotgun (WGS) entry which is preliminary data.</text>
</comment>
<name>A0A5N6NMJ0_9ASTR</name>
<dbReference type="AlphaFoldDB" id="A0A5N6NMJ0"/>
<reference evidence="2 3" key="1">
    <citation type="submission" date="2019-05" db="EMBL/GenBank/DDBJ databases">
        <title>Mikania micrantha, genome provides insights into the molecular mechanism of rapid growth.</title>
        <authorList>
            <person name="Liu B."/>
        </authorList>
    </citation>
    <scope>NUCLEOTIDE SEQUENCE [LARGE SCALE GENOMIC DNA]</scope>
    <source>
        <strain evidence="2">NLD-2019</strain>
        <tissue evidence="2">Leaf</tissue>
    </source>
</reference>
<evidence type="ECO:0000313" key="2">
    <source>
        <dbReference type="EMBL" id="KAD4981915.1"/>
    </source>
</evidence>